<protein>
    <submittedName>
        <fullName evidence="3">Nitrilase/cyanide hydratase and apolipoprotein N-acyltransferase</fullName>
    </submittedName>
</protein>
<keyword evidence="4" id="KW-1185">Reference proteome</keyword>
<dbReference type="PANTHER" id="PTHR23088:SF27">
    <property type="entry name" value="DEAMINATED GLUTATHIONE AMIDASE"/>
    <property type="match status" value="1"/>
</dbReference>
<keyword evidence="3" id="KW-0012">Acyltransferase</keyword>
<dbReference type="InterPro" id="IPR003010">
    <property type="entry name" value="C-N_Hydrolase"/>
</dbReference>
<keyword evidence="3" id="KW-0808">Transferase</keyword>
<organism evidence="3 4">
    <name type="scientific">Natrialba taiwanensis DSM 12281</name>
    <dbReference type="NCBI Taxonomy" id="1230458"/>
    <lineage>
        <taxon>Archaea</taxon>
        <taxon>Methanobacteriati</taxon>
        <taxon>Methanobacteriota</taxon>
        <taxon>Stenosarchaea group</taxon>
        <taxon>Halobacteria</taxon>
        <taxon>Halobacteriales</taxon>
        <taxon>Natrialbaceae</taxon>
        <taxon>Natrialba</taxon>
    </lineage>
</organism>
<evidence type="ECO:0000313" key="4">
    <source>
        <dbReference type="Proteomes" id="UP000011648"/>
    </source>
</evidence>
<dbReference type="PROSITE" id="PS01227">
    <property type="entry name" value="UPF0012"/>
    <property type="match status" value="1"/>
</dbReference>
<dbReference type="SUPFAM" id="SSF56317">
    <property type="entry name" value="Carbon-nitrogen hydrolase"/>
    <property type="match status" value="1"/>
</dbReference>
<dbReference type="Gene3D" id="3.60.110.10">
    <property type="entry name" value="Carbon-nitrogen hydrolase"/>
    <property type="match status" value="1"/>
</dbReference>
<sequence length="285" mass="30898">MTAETTFQATPPLTLALAQLRVEAGALEENVDRALDAIDRAAARGADLVALPELFNVGYFAFDRYERDAQPLLGTTNARLREAADEHDIAVLAGSIVEDLGATTAVDTPADSGLANTAALFDADGDLQLVYRKHHLFGYDSAESDLLVPGERIETATIGRLTVGVTTCYDLRFPALYRHLVDAGAELVLVPSAWPYPRLEHWQTLSRARAIENQCYVATINGSGQFTDGDTGDTTTLLGRSTVTDPWGVTLASTGDDPDLVMAELDRETVSAVREEFPALRDRRF</sequence>
<keyword evidence="1" id="KW-0175">Coiled coil</keyword>
<evidence type="ECO:0000313" key="3">
    <source>
        <dbReference type="EMBL" id="ELY84927.1"/>
    </source>
</evidence>
<dbReference type="InterPro" id="IPR001110">
    <property type="entry name" value="UPF0012_CS"/>
</dbReference>
<evidence type="ECO:0000259" key="2">
    <source>
        <dbReference type="PROSITE" id="PS50263"/>
    </source>
</evidence>
<proteinExistence type="predicted"/>
<dbReference type="PANTHER" id="PTHR23088">
    <property type="entry name" value="NITRILASE-RELATED"/>
    <property type="match status" value="1"/>
</dbReference>
<gene>
    <name evidence="3" type="ORF">C484_22308</name>
</gene>
<comment type="caution">
    <text evidence="3">The sequence shown here is derived from an EMBL/GenBank/DDBJ whole genome shotgun (WGS) entry which is preliminary data.</text>
</comment>
<reference evidence="3 4" key="1">
    <citation type="journal article" date="2014" name="PLoS Genet.">
        <title>Phylogenetically driven sequencing of extremely halophilic archaea reveals strategies for static and dynamic osmo-response.</title>
        <authorList>
            <person name="Becker E.A."/>
            <person name="Seitzer P.M."/>
            <person name="Tritt A."/>
            <person name="Larsen D."/>
            <person name="Krusor M."/>
            <person name="Yao A.I."/>
            <person name="Wu D."/>
            <person name="Madern D."/>
            <person name="Eisen J.A."/>
            <person name="Darling A.E."/>
            <person name="Facciotti M.T."/>
        </authorList>
    </citation>
    <scope>NUCLEOTIDE SEQUENCE [LARGE SCALE GENOMIC DNA]</scope>
    <source>
        <strain evidence="3 4">DSM 12281</strain>
    </source>
</reference>
<dbReference type="EMBL" id="AOIL01000070">
    <property type="protein sequence ID" value="ELY84927.1"/>
    <property type="molecule type" value="Genomic_DNA"/>
</dbReference>
<dbReference type="Pfam" id="PF00795">
    <property type="entry name" value="CN_hydrolase"/>
    <property type="match status" value="1"/>
</dbReference>
<dbReference type="AlphaFoldDB" id="L9ZH72"/>
<dbReference type="GO" id="GO:0016746">
    <property type="term" value="F:acyltransferase activity"/>
    <property type="evidence" value="ECO:0007669"/>
    <property type="project" value="UniProtKB-KW"/>
</dbReference>
<name>L9ZH72_9EURY</name>
<dbReference type="PATRIC" id="fig|1230458.4.peg.4508"/>
<dbReference type="STRING" id="1230458.C484_22308"/>
<evidence type="ECO:0000256" key="1">
    <source>
        <dbReference type="SAM" id="Coils"/>
    </source>
</evidence>
<feature type="coiled-coil region" evidence="1">
    <location>
        <begin position="17"/>
        <end position="44"/>
    </location>
</feature>
<dbReference type="Proteomes" id="UP000011648">
    <property type="component" value="Unassembled WGS sequence"/>
</dbReference>
<dbReference type="InterPro" id="IPR036526">
    <property type="entry name" value="C-N_Hydrolase_sf"/>
</dbReference>
<feature type="domain" description="CN hydrolase" evidence="2">
    <location>
        <begin position="13"/>
        <end position="267"/>
    </location>
</feature>
<dbReference type="OrthoDB" id="41015at2157"/>
<accession>L9ZH72</accession>
<keyword evidence="3" id="KW-0449">Lipoprotein</keyword>
<dbReference type="PROSITE" id="PS50263">
    <property type="entry name" value="CN_HYDROLASE"/>
    <property type="match status" value="1"/>
</dbReference>
<dbReference type="RefSeq" id="WP_006828008.1">
    <property type="nucleotide sequence ID" value="NZ_AOIL01000070.1"/>
</dbReference>